<reference evidence="3" key="1">
    <citation type="journal article" date="2020" name="mSystems">
        <title>Genome- and Community-Level Interaction Insights into Carbon Utilization and Element Cycling Functions of Hydrothermarchaeota in Hydrothermal Sediment.</title>
        <authorList>
            <person name="Zhou Z."/>
            <person name="Liu Y."/>
            <person name="Xu W."/>
            <person name="Pan J."/>
            <person name="Luo Z.H."/>
            <person name="Li M."/>
        </authorList>
    </citation>
    <scope>NUCLEOTIDE SEQUENCE [LARGE SCALE GENOMIC DNA]</scope>
    <source>
        <strain evidence="3">HyVt-577</strain>
    </source>
</reference>
<name>A0A7V4TZX1_CALAY</name>
<organism evidence="3">
    <name type="scientific">Caldithrix abyssi</name>
    <dbReference type="NCBI Taxonomy" id="187145"/>
    <lineage>
        <taxon>Bacteria</taxon>
        <taxon>Pseudomonadati</taxon>
        <taxon>Calditrichota</taxon>
        <taxon>Calditrichia</taxon>
        <taxon>Calditrichales</taxon>
        <taxon>Calditrichaceae</taxon>
        <taxon>Caldithrix</taxon>
    </lineage>
</organism>
<dbReference type="Proteomes" id="UP000885779">
    <property type="component" value="Unassembled WGS sequence"/>
</dbReference>
<dbReference type="NCBIfam" id="TIGR01439">
    <property type="entry name" value="lp_hng_hel_AbrB"/>
    <property type="match status" value="1"/>
</dbReference>
<dbReference type="PROSITE" id="PS51740">
    <property type="entry name" value="SPOVT_ABRB"/>
    <property type="match status" value="1"/>
</dbReference>
<evidence type="ECO:0000256" key="1">
    <source>
        <dbReference type="PROSITE-ProRule" id="PRU01076"/>
    </source>
</evidence>
<dbReference type="InterPro" id="IPR052975">
    <property type="entry name" value="Repressor-like_regulatory"/>
</dbReference>
<dbReference type="Pfam" id="PF04014">
    <property type="entry name" value="MazE_antitoxin"/>
    <property type="match status" value="1"/>
</dbReference>
<keyword evidence="1 3" id="KW-0238">DNA-binding</keyword>
<dbReference type="InterPro" id="IPR007159">
    <property type="entry name" value="SpoVT-AbrB_dom"/>
</dbReference>
<dbReference type="SUPFAM" id="SSF89447">
    <property type="entry name" value="AbrB/MazE/MraZ-like"/>
    <property type="match status" value="1"/>
</dbReference>
<dbReference type="GO" id="GO:0003677">
    <property type="term" value="F:DNA binding"/>
    <property type="evidence" value="ECO:0007669"/>
    <property type="project" value="UniProtKB-UniRule"/>
</dbReference>
<dbReference type="PANTHER" id="PTHR34860">
    <property type="entry name" value="REPRESSOR-LIKE PROTEIN SSO7C3"/>
    <property type="match status" value="1"/>
</dbReference>
<dbReference type="Gene3D" id="2.10.260.10">
    <property type="match status" value="1"/>
</dbReference>
<evidence type="ECO:0000313" key="3">
    <source>
        <dbReference type="EMBL" id="HGY55313.1"/>
    </source>
</evidence>
<feature type="domain" description="SpoVT-AbrB" evidence="2">
    <location>
        <begin position="1"/>
        <end position="46"/>
    </location>
</feature>
<dbReference type="InterPro" id="IPR037914">
    <property type="entry name" value="SpoVT-AbrB_sf"/>
</dbReference>
<comment type="caution">
    <text evidence="3">The sequence shown here is derived from an EMBL/GenBank/DDBJ whole genome shotgun (WGS) entry which is preliminary data.</text>
</comment>
<dbReference type="PANTHER" id="PTHR34860:SF6">
    <property type="entry name" value="REPRESSOR-LIKE PROTEIN SSO7C3"/>
    <property type="match status" value="1"/>
</dbReference>
<dbReference type="EMBL" id="DRQG01000061">
    <property type="protein sequence ID" value="HGY55313.1"/>
    <property type="molecule type" value="Genomic_DNA"/>
</dbReference>
<evidence type="ECO:0000259" key="2">
    <source>
        <dbReference type="PROSITE" id="PS51740"/>
    </source>
</evidence>
<gene>
    <name evidence="3" type="ORF">ENK44_06420</name>
</gene>
<sequence length="68" mass="8062">MVTVTVSPKYQVVIPKEIRKEMELKPGQKLQIFHDEERIIFIPVRNIRDLRGFVKGINTSVKREKDRI</sequence>
<protein>
    <submittedName>
        <fullName evidence="3">AbrB/MazE/SpoVT family DNA-binding domain-containing protein</fullName>
    </submittedName>
</protein>
<accession>A0A7V4TZX1</accession>
<dbReference type="SMART" id="SM00966">
    <property type="entry name" value="SpoVT_AbrB"/>
    <property type="match status" value="1"/>
</dbReference>
<dbReference type="AlphaFoldDB" id="A0A7V4TZX1"/>
<proteinExistence type="predicted"/>